<dbReference type="EMBL" id="JAASQJ010000005">
    <property type="protein sequence ID" value="NIJ55586.1"/>
    <property type="molecule type" value="Genomic_DNA"/>
</dbReference>
<keyword evidence="2" id="KW-1185">Reference proteome</keyword>
<dbReference type="Proteomes" id="UP001179181">
    <property type="component" value="Unassembled WGS sequence"/>
</dbReference>
<proteinExistence type="predicted"/>
<protein>
    <submittedName>
        <fullName evidence="1">Uma2 family endonuclease</fullName>
    </submittedName>
</protein>
<dbReference type="InterPro" id="IPR012296">
    <property type="entry name" value="Nuclease_put_TT1808"/>
</dbReference>
<keyword evidence="1" id="KW-0540">Nuclease</keyword>
<gene>
    <name evidence="1" type="ORF">FHS68_004775</name>
</gene>
<name>A0ABX0URG0_9BACT</name>
<reference evidence="1 2" key="1">
    <citation type="submission" date="2020-03" db="EMBL/GenBank/DDBJ databases">
        <title>Genomic Encyclopedia of Type Strains, Phase IV (KMG-IV): sequencing the most valuable type-strain genomes for metagenomic binning, comparative biology and taxonomic classification.</title>
        <authorList>
            <person name="Goeker M."/>
        </authorList>
    </citation>
    <scope>NUCLEOTIDE SEQUENCE [LARGE SCALE GENOMIC DNA]</scope>
    <source>
        <strain evidence="1 2">DSM 102865</strain>
    </source>
</reference>
<keyword evidence="1" id="KW-0255">Endonuclease</keyword>
<dbReference type="Gene3D" id="3.90.1570.10">
    <property type="entry name" value="tt1808, chain A"/>
    <property type="match status" value="1"/>
</dbReference>
<evidence type="ECO:0000313" key="1">
    <source>
        <dbReference type="EMBL" id="NIJ55586.1"/>
    </source>
</evidence>
<accession>A0ABX0URG0</accession>
<comment type="caution">
    <text evidence="1">The sequence shown here is derived from an EMBL/GenBank/DDBJ whole genome shotgun (WGS) entry which is preliminary data.</text>
</comment>
<dbReference type="RefSeq" id="WP_167275616.1">
    <property type="nucleotide sequence ID" value="NZ_JAASQJ010000005.1"/>
</dbReference>
<evidence type="ECO:0000313" key="2">
    <source>
        <dbReference type="Proteomes" id="UP001179181"/>
    </source>
</evidence>
<sequence>MIIREKKNLPYDLLNADPLILEEWDGKIYYRKGYREVLSGSKKIEDIMGSSSLQAELVSYIMQVLLLALDLRKYRVHTSEPGIHLAHKVNMSGDILIYDRAVLTPDKISSQYADVPPKIVVEVDIEIEAEGITEVGYVFQKSEKLLGFGVEKVIWVLSDIQKVVVFEPNQEAKIINWHGDIEILDSVSFNVGKHLDDEGIVLEK</sequence>
<organism evidence="1 2">
    <name type="scientific">Dyadobacter arcticus</name>
    <dbReference type="NCBI Taxonomy" id="1078754"/>
    <lineage>
        <taxon>Bacteria</taxon>
        <taxon>Pseudomonadati</taxon>
        <taxon>Bacteroidota</taxon>
        <taxon>Cytophagia</taxon>
        <taxon>Cytophagales</taxon>
        <taxon>Spirosomataceae</taxon>
        <taxon>Dyadobacter</taxon>
    </lineage>
</organism>
<dbReference type="GO" id="GO:0004519">
    <property type="term" value="F:endonuclease activity"/>
    <property type="evidence" value="ECO:0007669"/>
    <property type="project" value="UniProtKB-KW"/>
</dbReference>
<keyword evidence="1" id="KW-0378">Hydrolase</keyword>